<keyword evidence="2" id="KW-1185">Reference proteome</keyword>
<dbReference type="AlphaFoldDB" id="A0AAV4H7C6"/>
<gene>
    <name evidence="1" type="ORF">ElyMa_006202900</name>
</gene>
<comment type="caution">
    <text evidence="1">The sequence shown here is derived from an EMBL/GenBank/DDBJ whole genome shotgun (WGS) entry which is preliminary data.</text>
</comment>
<protein>
    <submittedName>
        <fullName evidence="1">Uncharacterized protein</fullName>
    </submittedName>
</protein>
<proteinExistence type="predicted"/>
<accession>A0AAV4H7C6</accession>
<dbReference type="EMBL" id="BMAT01012443">
    <property type="protein sequence ID" value="GFR92525.1"/>
    <property type="molecule type" value="Genomic_DNA"/>
</dbReference>
<sequence length="310" mass="33787">MCTFSRSGSSLPSCIIVREYHLRQQQCAHCASAHRKAKLASHTCQHSLIDRSLETSIVSTYTRTGTISNSATLSFILPWGSKQKGRSSIRRPSSLRFILSTIAALTILSSSVFNVQSAAAQAHSLIPVRVSPITSTSPSNLTHNVTSSKIHCAIGLLVPAVSHNYTAASSANDGLTDYRKQGIHWYSKDVVDIVQEALDEAVRVFQAGHESDDAAKKKGSEGNDFRKGRGQGLVCNVKVEWRDGGWCDEKSALGQAVGLHIGQDVQAFVGPPCHNCEYCNNIMLLLVHFLSYLNFHITGGDFLLWMQSGE</sequence>
<evidence type="ECO:0000313" key="1">
    <source>
        <dbReference type="EMBL" id="GFR92525.1"/>
    </source>
</evidence>
<evidence type="ECO:0000313" key="2">
    <source>
        <dbReference type="Proteomes" id="UP000762676"/>
    </source>
</evidence>
<reference evidence="1 2" key="1">
    <citation type="journal article" date="2021" name="Elife">
        <title>Chloroplast acquisition without the gene transfer in kleptoplastic sea slugs, Plakobranchus ocellatus.</title>
        <authorList>
            <person name="Maeda T."/>
            <person name="Takahashi S."/>
            <person name="Yoshida T."/>
            <person name="Shimamura S."/>
            <person name="Takaki Y."/>
            <person name="Nagai Y."/>
            <person name="Toyoda A."/>
            <person name="Suzuki Y."/>
            <person name="Arimoto A."/>
            <person name="Ishii H."/>
            <person name="Satoh N."/>
            <person name="Nishiyama T."/>
            <person name="Hasebe M."/>
            <person name="Maruyama T."/>
            <person name="Minagawa J."/>
            <person name="Obokata J."/>
            <person name="Shigenobu S."/>
        </authorList>
    </citation>
    <scope>NUCLEOTIDE SEQUENCE [LARGE SCALE GENOMIC DNA]</scope>
</reference>
<organism evidence="1 2">
    <name type="scientific">Elysia marginata</name>
    <dbReference type="NCBI Taxonomy" id="1093978"/>
    <lineage>
        <taxon>Eukaryota</taxon>
        <taxon>Metazoa</taxon>
        <taxon>Spiralia</taxon>
        <taxon>Lophotrochozoa</taxon>
        <taxon>Mollusca</taxon>
        <taxon>Gastropoda</taxon>
        <taxon>Heterobranchia</taxon>
        <taxon>Euthyneura</taxon>
        <taxon>Panpulmonata</taxon>
        <taxon>Sacoglossa</taxon>
        <taxon>Placobranchoidea</taxon>
        <taxon>Plakobranchidae</taxon>
        <taxon>Elysia</taxon>
    </lineage>
</organism>
<name>A0AAV4H7C6_9GAST</name>
<dbReference type="Proteomes" id="UP000762676">
    <property type="component" value="Unassembled WGS sequence"/>
</dbReference>